<keyword evidence="5 7" id="KW-0472">Membrane</keyword>
<keyword evidence="6" id="KW-0175">Coiled coil</keyword>
<feature type="domain" description="Polysaccharide chain length determinant N-terminal" evidence="8">
    <location>
        <begin position="11"/>
        <end position="100"/>
    </location>
</feature>
<gene>
    <name evidence="9" type="ORF">CCOS864_01576</name>
</gene>
<dbReference type="AlphaFoldDB" id="A0A380SXZ2"/>
<sequence>MYRNASGSRPDDVDLFEVLRGLYAQKWLILFVTTIFIVIAAVYVFFAKPVYEVKLFVIPPTASGIANFNYGRTEGSGLEPYTVKDVYDVFLRSLQAESLRSDFFEAYYLPALAEGRRNKAREKLYDDFSDDVFVSQKSKQSPDLYVLTVRNTDPATAVAWARTYAEKAKDVATLELIKNVIDEAAVRARNLRQQINTVRESGQKTRENLIIQLKEALRVAEAVGLEKPPIIGGALSAELTASMSGQLVYMRGAQALRAEIHNLEQRKSDDPFLESLRGLQERYAFYKGLDVVPKDVSVYRVDGSIEQPSSPVKPRVSLLLALGLLVGFIVGVACALARYFYRKRLVIAG</sequence>
<dbReference type="InterPro" id="IPR050445">
    <property type="entry name" value="Bact_polysacc_biosynth/exp"/>
</dbReference>
<dbReference type="Pfam" id="PF02706">
    <property type="entry name" value="Wzz"/>
    <property type="match status" value="1"/>
</dbReference>
<keyword evidence="10" id="KW-1185">Reference proteome</keyword>
<organism evidence="9 10">
    <name type="scientific">Pseudomonas wadenswilerensis</name>
    <dbReference type="NCBI Taxonomy" id="1785161"/>
    <lineage>
        <taxon>Bacteria</taxon>
        <taxon>Pseudomonadati</taxon>
        <taxon>Pseudomonadota</taxon>
        <taxon>Gammaproteobacteria</taxon>
        <taxon>Pseudomonadales</taxon>
        <taxon>Pseudomonadaceae</taxon>
        <taxon>Pseudomonas</taxon>
    </lineage>
</organism>
<dbReference type="PANTHER" id="PTHR32309">
    <property type="entry name" value="TYROSINE-PROTEIN KINASE"/>
    <property type="match status" value="1"/>
</dbReference>
<dbReference type="InterPro" id="IPR003856">
    <property type="entry name" value="LPS_length_determ_N"/>
</dbReference>
<evidence type="ECO:0000313" key="9">
    <source>
        <dbReference type="EMBL" id="SUQ62148.1"/>
    </source>
</evidence>
<feature type="transmembrane region" description="Helical" evidence="7">
    <location>
        <begin position="318"/>
        <end position="341"/>
    </location>
</feature>
<comment type="subcellular location">
    <subcellularLocation>
        <location evidence="1">Cell membrane</location>
        <topology evidence="1">Multi-pass membrane protein</topology>
    </subcellularLocation>
</comment>
<reference evidence="10" key="1">
    <citation type="submission" date="2018-07" db="EMBL/GenBank/DDBJ databases">
        <authorList>
            <person name="Blom J."/>
        </authorList>
    </citation>
    <scope>NUCLEOTIDE SEQUENCE [LARGE SCALE GENOMIC DNA]</scope>
    <source>
        <strain evidence="10">CCOS 864</strain>
    </source>
</reference>
<dbReference type="Gene3D" id="3.30.1890.10">
    <property type="entry name" value="FepE-like"/>
    <property type="match status" value="1"/>
</dbReference>
<feature type="coiled-coil region" evidence="6">
    <location>
        <begin position="174"/>
        <end position="201"/>
    </location>
</feature>
<evidence type="ECO:0000313" key="10">
    <source>
        <dbReference type="Proteomes" id="UP000255177"/>
    </source>
</evidence>
<evidence type="ECO:0000256" key="1">
    <source>
        <dbReference type="ARBA" id="ARBA00004651"/>
    </source>
</evidence>
<dbReference type="EMBL" id="UIDD01000005">
    <property type="protein sequence ID" value="SUQ62148.1"/>
    <property type="molecule type" value="Genomic_DNA"/>
</dbReference>
<evidence type="ECO:0000259" key="8">
    <source>
        <dbReference type="Pfam" id="PF02706"/>
    </source>
</evidence>
<accession>A0A380SXZ2</accession>
<evidence type="ECO:0000256" key="6">
    <source>
        <dbReference type="SAM" id="Coils"/>
    </source>
</evidence>
<protein>
    <submittedName>
        <fullName evidence="9">Chain-length determining protein</fullName>
    </submittedName>
</protein>
<dbReference type="PANTHER" id="PTHR32309:SF13">
    <property type="entry name" value="FERRIC ENTEROBACTIN TRANSPORT PROTEIN FEPE"/>
    <property type="match status" value="1"/>
</dbReference>
<keyword evidence="4 7" id="KW-1133">Transmembrane helix</keyword>
<name>A0A380SXZ2_9PSED</name>
<evidence type="ECO:0000256" key="2">
    <source>
        <dbReference type="ARBA" id="ARBA00022475"/>
    </source>
</evidence>
<dbReference type="GO" id="GO:0005886">
    <property type="term" value="C:plasma membrane"/>
    <property type="evidence" value="ECO:0007669"/>
    <property type="project" value="UniProtKB-SubCell"/>
</dbReference>
<evidence type="ECO:0000256" key="5">
    <source>
        <dbReference type="ARBA" id="ARBA00023136"/>
    </source>
</evidence>
<evidence type="ECO:0000256" key="4">
    <source>
        <dbReference type="ARBA" id="ARBA00022989"/>
    </source>
</evidence>
<feature type="transmembrane region" description="Helical" evidence="7">
    <location>
        <begin position="27"/>
        <end position="46"/>
    </location>
</feature>
<proteinExistence type="predicted"/>
<dbReference type="RefSeq" id="WP_115085830.1">
    <property type="nucleotide sequence ID" value="NZ_CBCSFG010000012.1"/>
</dbReference>
<dbReference type="SUPFAM" id="SSF160355">
    <property type="entry name" value="Bacterial polysaccharide co-polymerase-like"/>
    <property type="match status" value="1"/>
</dbReference>
<keyword evidence="3 7" id="KW-0812">Transmembrane</keyword>
<dbReference type="Proteomes" id="UP000255177">
    <property type="component" value="Unassembled WGS sequence"/>
</dbReference>
<evidence type="ECO:0000256" key="7">
    <source>
        <dbReference type="SAM" id="Phobius"/>
    </source>
</evidence>
<keyword evidence="2" id="KW-1003">Cell membrane</keyword>
<evidence type="ECO:0000256" key="3">
    <source>
        <dbReference type="ARBA" id="ARBA00022692"/>
    </source>
</evidence>
<dbReference type="GO" id="GO:0004713">
    <property type="term" value="F:protein tyrosine kinase activity"/>
    <property type="evidence" value="ECO:0007669"/>
    <property type="project" value="TreeGrafter"/>
</dbReference>